<dbReference type="Proteomes" id="UP000602905">
    <property type="component" value="Unassembled WGS sequence"/>
</dbReference>
<dbReference type="EMBL" id="JACYCD010000265">
    <property type="protein sequence ID" value="KAF8698353.1"/>
    <property type="molecule type" value="Genomic_DNA"/>
</dbReference>
<evidence type="ECO:0008006" key="3">
    <source>
        <dbReference type="Google" id="ProtNLM"/>
    </source>
</evidence>
<comment type="caution">
    <text evidence="1">The sequence shown here is derived from an EMBL/GenBank/DDBJ whole genome shotgun (WGS) entry which is preliminary data.</text>
</comment>
<sequence length="567" mass="62346">MITAVSQLEIAHGSLLTALNHYLSVCSSINKSQVYRASPQGNFQELIGCVSNELASIPDLEKILLKARATLASTRNCAPYIAPVSRLPDDILIQIFQLITADKGCNAYDDGRSRACSPFGYPRLLTHVCSHWRDVALTSKSLWVHIDIPSYISCTEGAIANVKECISQAGARPLDIHLVEPDIDTRPPPTIANLSHIPQILEPISPQVRSLEFRLGKPLRSLQCPESSAKRYSHLLSAVLKNATLGHLTRLAISLENTLPGSTSQHYFMEGNGGDEDHSGGPLASRGNIASISVSQSYLEALLLSVTSLELKGIYPRWTSQAYRGLVELRLNTYNGVSMPETNLRAILLSSPGLRRLDFGLKITRAHLDLDCSPVLLSELETLVTGQRGLEELGLFLRMINPGSRPLAVYLDKPGRCSSHPDIPRVPFNSHIEAFFARTNVERLSIAGTYNYSQVIELLGLVPRARMLLLNGLCLGNIKSNACMEFSGPHLSLESFYLLNGAVIAQHFLASLIQWHRIQRFIVAEDSKVIGPDNLDLEKNQPFKDVASHPEFTVALIPPGGRYPMEL</sequence>
<gene>
    <name evidence="1" type="ORF">RHS03_07612</name>
</gene>
<dbReference type="AlphaFoldDB" id="A0A8H7LQV6"/>
<evidence type="ECO:0000313" key="1">
    <source>
        <dbReference type="EMBL" id="KAF8698353.1"/>
    </source>
</evidence>
<organism evidence="1 2">
    <name type="scientific">Rhizoctonia solani</name>
    <dbReference type="NCBI Taxonomy" id="456999"/>
    <lineage>
        <taxon>Eukaryota</taxon>
        <taxon>Fungi</taxon>
        <taxon>Dikarya</taxon>
        <taxon>Basidiomycota</taxon>
        <taxon>Agaricomycotina</taxon>
        <taxon>Agaricomycetes</taxon>
        <taxon>Cantharellales</taxon>
        <taxon>Ceratobasidiaceae</taxon>
        <taxon>Rhizoctonia</taxon>
    </lineage>
</organism>
<feature type="non-terminal residue" evidence="1">
    <location>
        <position position="1"/>
    </location>
</feature>
<accession>A0A8H7LQV6</accession>
<reference evidence="1" key="1">
    <citation type="submission" date="2020-09" db="EMBL/GenBank/DDBJ databases">
        <title>Comparative genome analyses of four rice-infecting Rhizoctonia solani isolates reveal extensive enrichment of homogalacturonan modification genes.</title>
        <authorList>
            <person name="Lee D.-Y."/>
            <person name="Jeon J."/>
            <person name="Kim K.-T."/>
            <person name="Cheong K."/>
            <person name="Song H."/>
            <person name="Choi G."/>
            <person name="Ko J."/>
            <person name="Opiyo S.O."/>
            <person name="Zuo S."/>
            <person name="Madhav S."/>
            <person name="Lee Y.-H."/>
            <person name="Wang G.-L."/>
        </authorList>
    </citation>
    <scope>NUCLEOTIDE SEQUENCE</scope>
    <source>
        <strain evidence="1">AG1-IA WGL</strain>
    </source>
</reference>
<proteinExistence type="predicted"/>
<protein>
    <recommendedName>
        <fullName evidence="3">F-box domain-containing protein</fullName>
    </recommendedName>
</protein>
<dbReference type="OrthoDB" id="2884925at2759"/>
<evidence type="ECO:0000313" key="2">
    <source>
        <dbReference type="Proteomes" id="UP000602905"/>
    </source>
</evidence>
<dbReference type="Gene3D" id="1.20.1280.50">
    <property type="match status" value="1"/>
</dbReference>
<name>A0A8H7LQV6_9AGAM</name>